<evidence type="ECO:0000256" key="4">
    <source>
        <dbReference type="ARBA" id="ARBA00023136"/>
    </source>
</evidence>
<dbReference type="RefSeq" id="WP_012030748.1">
    <property type="nucleotide sequence ID" value="NC_009446.1"/>
</dbReference>
<keyword evidence="6 7" id="KW-0449">Lipoprotein</keyword>
<evidence type="ECO:0000256" key="2">
    <source>
        <dbReference type="ARBA" id="ARBA00022475"/>
    </source>
</evidence>
<evidence type="ECO:0000256" key="5">
    <source>
        <dbReference type="ARBA" id="ARBA00023139"/>
    </source>
</evidence>
<dbReference type="OrthoDB" id="9181810at2"/>
<dbReference type="EMBL" id="CP000513">
    <property type="protein sequence ID" value="ABQ13263.1"/>
    <property type="molecule type" value="Genomic_DNA"/>
</dbReference>
<keyword evidence="5" id="KW-0564">Palmitate</keyword>
<dbReference type="Pfam" id="PF08085">
    <property type="entry name" value="Entericidin"/>
    <property type="match status" value="1"/>
</dbReference>
<name>A5EVY0_DICNV</name>
<dbReference type="InterPro" id="IPR012556">
    <property type="entry name" value="Entericidin"/>
</dbReference>
<evidence type="ECO:0000313" key="8">
    <source>
        <dbReference type="Proteomes" id="UP000000248"/>
    </source>
</evidence>
<accession>A5EVY0</accession>
<keyword evidence="3" id="KW-0732">Signal</keyword>
<dbReference type="GO" id="GO:0009636">
    <property type="term" value="P:response to toxic substance"/>
    <property type="evidence" value="ECO:0007669"/>
    <property type="project" value="InterPro"/>
</dbReference>
<organism evidence="7 8">
    <name type="scientific">Dichelobacter nodosus (strain VCS1703A)</name>
    <dbReference type="NCBI Taxonomy" id="246195"/>
    <lineage>
        <taxon>Bacteria</taxon>
        <taxon>Pseudomonadati</taxon>
        <taxon>Pseudomonadota</taxon>
        <taxon>Gammaproteobacteria</taxon>
        <taxon>Cardiobacteriales</taxon>
        <taxon>Cardiobacteriaceae</taxon>
        <taxon>Dichelobacter</taxon>
    </lineage>
</organism>
<keyword evidence="8" id="KW-1185">Reference proteome</keyword>
<evidence type="ECO:0000256" key="1">
    <source>
        <dbReference type="ARBA" id="ARBA00010296"/>
    </source>
</evidence>
<dbReference type="GO" id="GO:0016020">
    <property type="term" value="C:membrane"/>
    <property type="evidence" value="ECO:0007669"/>
    <property type="project" value="InterPro"/>
</dbReference>
<comment type="similarity">
    <text evidence="1">Belongs to the EcnA/EcnB lipoprotein family.</text>
</comment>
<dbReference type="KEGG" id="dno:DNO_0407"/>
<protein>
    <submittedName>
        <fullName evidence="7">Hypothetical lipoprotein</fullName>
    </submittedName>
</protein>
<keyword evidence="4" id="KW-0472">Membrane</keyword>
<evidence type="ECO:0000313" key="7">
    <source>
        <dbReference type="EMBL" id="ABQ13263.1"/>
    </source>
</evidence>
<proteinExistence type="inferred from homology"/>
<dbReference type="STRING" id="246195.DNO_0407"/>
<sequence length="52" mass="5422">MKLKAMFACLLGMFVLVGCNTVGGFGKDVQKAGQGVSHAADKASHEIKKAVK</sequence>
<dbReference type="PROSITE" id="PS51257">
    <property type="entry name" value="PROKAR_LIPOPROTEIN"/>
    <property type="match status" value="1"/>
</dbReference>
<keyword evidence="2" id="KW-1003">Cell membrane</keyword>
<dbReference type="HOGENOM" id="CLU_193827_3_2_6"/>
<reference evidence="7 8" key="1">
    <citation type="journal article" date="2007" name="Nat. Biotechnol.">
        <title>Genome sequence and identification of candidate vaccine antigens from the animal pathogen Dichelobacter nodosus.</title>
        <authorList>
            <person name="Myers G.S."/>
            <person name="Parker D."/>
            <person name="Al-Hasani K."/>
            <person name="Kennan R.M."/>
            <person name="Seemann T."/>
            <person name="Ren Q."/>
            <person name="Badger J.H."/>
            <person name="Selengut J.D."/>
            <person name="Deboy R.T."/>
            <person name="Tettelin H."/>
            <person name="Boyce J.D."/>
            <person name="McCarl V.P."/>
            <person name="Han X."/>
            <person name="Nelson W.C."/>
            <person name="Madupu R."/>
            <person name="Mohamoud Y."/>
            <person name="Holley T."/>
            <person name="Fedorova N."/>
            <person name="Khouri H."/>
            <person name="Bottomley S.P."/>
            <person name="Whittington R.J."/>
            <person name="Adler B."/>
            <person name="Songer J.G."/>
            <person name="Rood J.I."/>
            <person name="Paulsen I.T."/>
        </authorList>
    </citation>
    <scope>NUCLEOTIDE SEQUENCE [LARGE SCALE GENOMIC DNA]</scope>
    <source>
        <strain evidence="7 8">VCS1703A</strain>
    </source>
</reference>
<gene>
    <name evidence="7" type="ordered locus">DNO_0407</name>
</gene>
<evidence type="ECO:0000256" key="3">
    <source>
        <dbReference type="ARBA" id="ARBA00022729"/>
    </source>
</evidence>
<dbReference type="eggNOG" id="COG5510">
    <property type="taxonomic scope" value="Bacteria"/>
</dbReference>
<dbReference type="AlphaFoldDB" id="A5EVY0"/>
<evidence type="ECO:0000256" key="6">
    <source>
        <dbReference type="ARBA" id="ARBA00023288"/>
    </source>
</evidence>
<dbReference type="Proteomes" id="UP000000248">
    <property type="component" value="Chromosome"/>
</dbReference>